<comment type="similarity">
    <text evidence="8">Belongs to the auxin efflux carrier (TC 2.A.69.2) family.</text>
</comment>
<protein>
    <submittedName>
        <fullName evidence="10">Uncharacterized protein</fullName>
    </submittedName>
</protein>
<feature type="transmembrane region" description="Helical" evidence="9">
    <location>
        <begin position="242"/>
        <end position="262"/>
    </location>
</feature>
<comment type="subcellular location">
    <subcellularLocation>
        <location evidence="2">Endomembrane system</location>
    </subcellularLocation>
    <subcellularLocation>
        <location evidence="1">Membrane</location>
        <topology evidence="1">Multi-pass membrane protein</topology>
    </subcellularLocation>
</comment>
<dbReference type="AlphaFoldDB" id="A0A8J2SPR5"/>
<feature type="transmembrane region" description="Helical" evidence="9">
    <location>
        <begin position="12"/>
        <end position="31"/>
    </location>
</feature>
<feature type="transmembrane region" description="Helical" evidence="9">
    <location>
        <begin position="301"/>
        <end position="323"/>
    </location>
</feature>
<gene>
    <name evidence="10" type="ORF">PECAL_3P14710</name>
</gene>
<comment type="caution">
    <text evidence="10">The sequence shown here is derived from an EMBL/GenBank/DDBJ whole genome shotgun (WGS) entry which is preliminary data.</text>
</comment>
<organism evidence="10 11">
    <name type="scientific">Pelagomonas calceolata</name>
    <dbReference type="NCBI Taxonomy" id="35677"/>
    <lineage>
        <taxon>Eukaryota</taxon>
        <taxon>Sar</taxon>
        <taxon>Stramenopiles</taxon>
        <taxon>Ochrophyta</taxon>
        <taxon>Pelagophyceae</taxon>
        <taxon>Pelagomonadales</taxon>
        <taxon>Pelagomonadaceae</taxon>
        <taxon>Pelagomonas</taxon>
    </lineage>
</organism>
<evidence type="ECO:0000256" key="3">
    <source>
        <dbReference type="ARBA" id="ARBA00022448"/>
    </source>
</evidence>
<evidence type="ECO:0000313" key="11">
    <source>
        <dbReference type="Proteomes" id="UP000789595"/>
    </source>
</evidence>
<dbReference type="EMBL" id="CAKKNE010000003">
    <property type="protein sequence ID" value="CAH0371522.1"/>
    <property type="molecule type" value="Genomic_DNA"/>
</dbReference>
<keyword evidence="5 9" id="KW-1133">Transmembrane helix</keyword>
<feature type="transmembrane region" description="Helical" evidence="9">
    <location>
        <begin position="156"/>
        <end position="174"/>
    </location>
</feature>
<proteinExistence type="inferred from homology"/>
<evidence type="ECO:0000313" key="10">
    <source>
        <dbReference type="EMBL" id="CAH0371522.1"/>
    </source>
</evidence>
<accession>A0A8J2SPR5</accession>
<feature type="transmembrane region" description="Helical" evidence="9">
    <location>
        <begin position="51"/>
        <end position="71"/>
    </location>
</feature>
<dbReference type="InterPro" id="IPR045033">
    <property type="entry name" value="PILS1/3/4/5/7"/>
</dbReference>
<dbReference type="PANTHER" id="PTHR31651:SF33">
    <property type="entry name" value="PROTEIN PIN-LIKES 1"/>
    <property type="match status" value="1"/>
</dbReference>
<evidence type="ECO:0000256" key="6">
    <source>
        <dbReference type="ARBA" id="ARBA00023136"/>
    </source>
</evidence>
<keyword evidence="3" id="KW-0813">Transport</keyword>
<dbReference type="OrthoDB" id="203186at2759"/>
<keyword evidence="6 9" id="KW-0472">Membrane</keyword>
<evidence type="ECO:0000256" key="1">
    <source>
        <dbReference type="ARBA" id="ARBA00004141"/>
    </source>
</evidence>
<evidence type="ECO:0000256" key="7">
    <source>
        <dbReference type="ARBA" id="ARBA00025100"/>
    </source>
</evidence>
<feature type="transmembrane region" description="Helical" evidence="9">
    <location>
        <begin position="77"/>
        <end position="103"/>
    </location>
</feature>
<comment type="function">
    <text evidence="7">Involved in cellular auxin homeostasis by regulating auxin metabolism. Regulates intracellular auxin accumulation at the endoplasmic reticulum and thus auxin availability for nuclear auxin signaling.</text>
</comment>
<dbReference type="InterPro" id="IPR004776">
    <property type="entry name" value="Mem_transp_PIN-like"/>
</dbReference>
<dbReference type="GO" id="GO:0055085">
    <property type="term" value="P:transmembrane transport"/>
    <property type="evidence" value="ECO:0007669"/>
    <property type="project" value="InterPro"/>
</dbReference>
<keyword evidence="11" id="KW-1185">Reference proteome</keyword>
<feature type="transmembrane region" description="Helical" evidence="9">
    <location>
        <begin position="368"/>
        <end position="391"/>
    </location>
</feature>
<evidence type="ECO:0000256" key="8">
    <source>
        <dbReference type="ARBA" id="ARBA00025752"/>
    </source>
</evidence>
<evidence type="ECO:0000256" key="4">
    <source>
        <dbReference type="ARBA" id="ARBA00022692"/>
    </source>
</evidence>
<evidence type="ECO:0000256" key="5">
    <source>
        <dbReference type="ARBA" id="ARBA00022989"/>
    </source>
</evidence>
<evidence type="ECO:0000256" key="9">
    <source>
        <dbReference type="SAM" id="Phobius"/>
    </source>
</evidence>
<sequence length="395" mass="41155">MSAIIDGEVLLLAFGVVAKLVIVAAVGATAAKRPRDRPILSKDAITRISRLSAAVMIPSLIISTTGASISVKLLKETVLVVVFSLVTIGVGLLSMQLWGMLFIPAPQRRSSLWQVASLAAAFPNIVAIPLVAVVSICERRDVRADYDDIATCARTGSAIVFVGSFAWTAIFFTYGAHRLRTIEAAESGSPAPKPAEAVGSCVREPINAALAVGTAIGLIAPLRRGLFSVGGRSPLRIIGGTVELLASPTVCVAVLLVGASLANVDLNALAAPDKSARDAEAPPPPPAKRSVWGAVYAVRGIISGFVVVRLLVVPAIVGALEALATATIPIPQARLGRAVLLISSGMPTAQIMIVLLHKFGLSQQASELSFLFVFQYAASIPTMTALISSVLNRVY</sequence>
<dbReference type="Proteomes" id="UP000789595">
    <property type="component" value="Unassembled WGS sequence"/>
</dbReference>
<reference evidence="10" key="1">
    <citation type="submission" date="2021-11" db="EMBL/GenBank/DDBJ databases">
        <authorList>
            <consortium name="Genoscope - CEA"/>
            <person name="William W."/>
        </authorList>
    </citation>
    <scope>NUCLEOTIDE SEQUENCE</scope>
</reference>
<feature type="transmembrane region" description="Helical" evidence="9">
    <location>
        <begin position="335"/>
        <end position="356"/>
    </location>
</feature>
<dbReference type="GO" id="GO:0012505">
    <property type="term" value="C:endomembrane system"/>
    <property type="evidence" value="ECO:0007669"/>
    <property type="project" value="UniProtKB-SubCell"/>
</dbReference>
<dbReference type="Pfam" id="PF03547">
    <property type="entry name" value="Mem_trans"/>
    <property type="match status" value="1"/>
</dbReference>
<keyword evidence="4 9" id="KW-0812">Transmembrane</keyword>
<feature type="transmembrane region" description="Helical" evidence="9">
    <location>
        <begin position="115"/>
        <end position="136"/>
    </location>
</feature>
<evidence type="ECO:0000256" key="2">
    <source>
        <dbReference type="ARBA" id="ARBA00004308"/>
    </source>
</evidence>
<dbReference type="GO" id="GO:0016020">
    <property type="term" value="C:membrane"/>
    <property type="evidence" value="ECO:0007669"/>
    <property type="project" value="UniProtKB-SubCell"/>
</dbReference>
<dbReference type="PANTHER" id="PTHR31651">
    <property type="match status" value="1"/>
</dbReference>
<name>A0A8J2SPR5_9STRA</name>